<keyword evidence="3" id="KW-1185">Reference proteome</keyword>
<evidence type="ECO:0000256" key="1">
    <source>
        <dbReference type="SAM" id="MobiDB-lite"/>
    </source>
</evidence>
<protein>
    <submittedName>
        <fullName evidence="2">Uncharacterized protein</fullName>
    </submittedName>
</protein>
<organism evidence="2 3">
    <name type="scientific">Pelobates cultripes</name>
    <name type="common">Western spadefoot toad</name>
    <dbReference type="NCBI Taxonomy" id="61616"/>
    <lineage>
        <taxon>Eukaryota</taxon>
        <taxon>Metazoa</taxon>
        <taxon>Chordata</taxon>
        <taxon>Craniata</taxon>
        <taxon>Vertebrata</taxon>
        <taxon>Euteleostomi</taxon>
        <taxon>Amphibia</taxon>
        <taxon>Batrachia</taxon>
        <taxon>Anura</taxon>
        <taxon>Pelobatoidea</taxon>
        <taxon>Pelobatidae</taxon>
        <taxon>Pelobates</taxon>
    </lineage>
</organism>
<name>A0AAD1T5L5_PELCU</name>
<gene>
    <name evidence="2" type="ORF">PECUL_23A053088</name>
</gene>
<dbReference type="AlphaFoldDB" id="A0AAD1T5L5"/>
<evidence type="ECO:0000313" key="3">
    <source>
        <dbReference type="Proteomes" id="UP001295444"/>
    </source>
</evidence>
<reference evidence="2" key="1">
    <citation type="submission" date="2022-03" db="EMBL/GenBank/DDBJ databases">
        <authorList>
            <person name="Alioto T."/>
            <person name="Alioto T."/>
            <person name="Gomez Garrido J."/>
        </authorList>
    </citation>
    <scope>NUCLEOTIDE SEQUENCE</scope>
</reference>
<dbReference type="EMBL" id="OW240920">
    <property type="protein sequence ID" value="CAH2315537.1"/>
    <property type="molecule type" value="Genomic_DNA"/>
</dbReference>
<accession>A0AAD1T5L5</accession>
<feature type="region of interest" description="Disordered" evidence="1">
    <location>
        <begin position="1"/>
        <end position="57"/>
    </location>
</feature>
<sequence>MQAPRKPSLPPQNGRGDPGPPLGGSPAILGTQRETTETAGKPSEPPSMADATWHHHPVNEQRDLMARLDRIFDKFWQDLEKRRYHTISEQQRAHSPSQQIVCPQQTPTVSAKVPKWRRRKNNGTWMENSPNQDWVY</sequence>
<feature type="region of interest" description="Disordered" evidence="1">
    <location>
        <begin position="88"/>
        <end position="109"/>
    </location>
</feature>
<evidence type="ECO:0000313" key="2">
    <source>
        <dbReference type="EMBL" id="CAH2315537.1"/>
    </source>
</evidence>
<dbReference type="Proteomes" id="UP001295444">
    <property type="component" value="Chromosome 09"/>
</dbReference>
<proteinExistence type="predicted"/>